<organism evidence="1">
    <name type="scientific">marine metagenome</name>
    <dbReference type="NCBI Taxonomy" id="408172"/>
    <lineage>
        <taxon>unclassified sequences</taxon>
        <taxon>metagenomes</taxon>
        <taxon>ecological metagenomes</taxon>
    </lineage>
</organism>
<dbReference type="PANTHER" id="PTHR37292:SF2">
    <property type="entry name" value="DUF262 DOMAIN-CONTAINING PROTEIN"/>
    <property type="match status" value="1"/>
</dbReference>
<dbReference type="EMBL" id="UINC01032463">
    <property type="protein sequence ID" value="SVB20158.1"/>
    <property type="molecule type" value="Genomic_DNA"/>
</dbReference>
<sequence>MERKTEYYEETIADVIKRIDSNQIFLPALQRKFVWKTEQIESLFDSIMQG</sequence>
<proteinExistence type="predicted"/>
<name>A0A382C271_9ZZZZ</name>
<dbReference type="PANTHER" id="PTHR37292">
    <property type="entry name" value="VNG6097C"/>
    <property type="match status" value="1"/>
</dbReference>
<feature type="non-terminal residue" evidence="1">
    <location>
        <position position="50"/>
    </location>
</feature>
<gene>
    <name evidence="1" type="ORF">METZ01_LOCUS173012</name>
</gene>
<evidence type="ECO:0000313" key="1">
    <source>
        <dbReference type="EMBL" id="SVB20158.1"/>
    </source>
</evidence>
<accession>A0A382C271</accession>
<reference evidence="1" key="1">
    <citation type="submission" date="2018-05" db="EMBL/GenBank/DDBJ databases">
        <authorList>
            <person name="Lanie J.A."/>
            <person name="Ng W.-L."/>
            <person name="Kazmierczak K.M."/>
            <person name="Andrzejewski T.M."/>
            <person name="Davidsen T.M."/>
            <person name="Wayne K.J."/>
            <person name="Tettelin H."/>
            <person name="Glass J.I."/>
            <person name="Rusch D."/>
            <person name="Podicherti R."/>
            <person name="Tsui H.-C.T."/>
            <person name="Winkler M.E."/>
        </authorList>
    </citation>
    <scope>NUCLEOTIDE SEQUENCE</scope>
</reference>
<protein>
    <submittedName>
        <fullName evidence="1">Uncharacterized protein</fullName>
    </submittedName>
</protein>
<dbReference type="AlphaFoldDB" id="A0A382C271"/>